<keyword evidence="2" id="KW-0521">NADP</keyword>
<dbReference type="SUPFAM" id="SSF51735">
    <property type="entry name" value="NAD(P)-binding Rossmann-fold domains"/>
    <property type="match status" value="1"/>
</dbReference>
<comment type="similarity">
    <text evidence="1">Belongs to the short-chain dehydrogenases/reductases (SDR) family.</text>
</comment>
<dbReference type="Proteomes" id="UP000824596">
    <property type="component" value="Unassembled WGS sequence"/>
</dbReference>
<keyword evidence="5" id="KW-1185">Reference proteome</keyword>
<evidence type="ECO:0000313" key="4">
    <source>
        <dbReference type="EMBL" id="KAH0965542.1"/>
    </source>
</evidence>
<comment type="caution">
    <text evidence="4">The sequence shown here is derived from an EMBL/GenBank/DDBJ whole genome shotgun (WGS) entry which is preliminary data.</text>
</comment>
<dbReference type="AlphaFoldDB" id="A0A9P8N2R1"/>
<evidence type="ECO:0000256" key="2">
    <source>
        <dbReference type="ARBA" id="ARBA00022857"/>
    </source>
</evidence>
<dbReference type="Gene3D" id="3.40.50.720">
    <property type="entry name" value="NAD(P)-binding Rossmann-like Domain"/>
    <property type="match status" value="1"/>
</dbReference>
<dbReference type="PANTHER" id="PTHR24320">
    <property type="entry name" value="RETINOL DEHYDROGENASE"/>
    <property type="match status" value="1"/>
</dbReference>
<evidence type="ECO:0000256" key="1">
    <source>
        <dbReference type="ARBA" id="ARBA00006484"/>
    </source>
</evidence>
<accession>A0A9P8N2R1</accession>
<reference evidence="4" key="1">
    <citation type="submission" date="2021-09" db="EMBL/GenBank/DDBJ databases">
        <title>A high-quality genome of the endoparasitic fungus Hirsutella rhossiliensis with a comparison of Hirsutella genomes reveals transposable elements contributing to genome size variation.</title>
        <authorList>
            <person name="Lin R."/>
            <person name="Jiao Y."/>
            <person name="Sun X."/>
            <person name="Ling J."/>
            <person name="Xie B."/>
            <person name="Cheng X."/>
        </authorList>
    </citation>
    <scope>NUCLEOTIDE SEQUENCE</scope>
    <source>
        <strain evidence="4">HR02</strain>
    </source>
</reference>
<dbReference type="EMBL" id="JAIZPD010000003">
    <property type="protein sequence ID" value="KAH0965542.1"/>
    <property type="molecule type" value="Genomic_DNA"/>
</dbReference>
<organism evidence="4 5">
    <name type="scientific">Hirsutella rhossiliensis</name>
    <dbReference type="NCBI Taxonomy" id="111463"/>
    <lineage>
        <taxon>Eukaryota</taxon>
        <taxon>Fungi</taxon>
        <taxon>Dikarya</taxon>
        <taxon>Ascomycota</taxon>
        <taxon>Pezizomycotina</taxon>
        <taxon>Sordariomycetes</taxon>
        <taxon>Hypocreomycetidae</taxon>
        <taxon>Hypocreales</taxon>
        <taxon>Ophiocordycipitaceae</taxon>
        <taxon>Hirsutella</taxon>
    </lineage>
</organism>
<dbReference type="InterPro" id="IPR002347">
    <property type="entry name" value="SDR_fam"/>
</dbReference>
<evidence type="ECO:0000313" key="5">
    <source>
        <dbReference type="Proteomes" id="UP000824596"/>
    </source>
</evidence>
<protein>
    <submittedName>
        <fullName evidence="4">Short chain dehydrogenase domain-containing protein</fullName>
    </submittedName>
</protein>
<dbReference type="RefSeq" id="XP_044723055.1">
    <property type="nucleotide sequence ID" value="XM_044862029.1"/>
</dbReference>
<sequence>MMTGNPRLFDFSSDGPIPYVMRQKLTSIPTPSPGLSLSGKTVLVTGATSGVGYEAARQLARLGAKLVMGVRNLQRAEAVKQEFLGEIPEASIEAYQLDMESLDSVDRFVKRLSAEATTLDIALLNAGLFTRDERRVDGGWSHLMQVNFRSTAYLALCLVPLLRPKTDAGSPTSGAQPGRLVLVSSEAHAWSTYQIPTQGDILSEFQQDGVSVRPDFEYYAAKLFLALFGRELAARLDPAELEVVTTTPGFCASGFFPDAASIPTRLIYLTSARSLSQGGRLHVHAATCAGSSLSGKYLRDGHVNKLSPYAESDQGRQLQARLWGEMTKLCASRGVELDSGLRQA</sequence>
<proteinExistence type="inferred from homology"/>
<dbReference type="PRINTS" id="PR00081">
    <property type="entry name" value="GDHRDH"/>
</dbReference>
<gene>
    <name evidence="4" type="ORF">HRG_03558</name>
</gene>
<dbReference type="OrthoDB" id="542013at2759"/>
<dbReference type="Pfam" id="PF00106">
    <property type="entry name" value="adh_short"/>
    <property type="match status" value="1"/>
</dbReference>
<dbReference type="InterPro" id="IPR036291">
    <property type="entry name" value="NAD(P)-bd_dom_sf"/>
</dbReference>
<dbReference type="PANTHER" id="PTHR24320:SF252">
    <property type="entry name" value="DEHYDROGENASE_REDUCTASE FAMILY PROTEIN, PUTATIVE (AFU_ORTHOLOGUE AFUA_3G08550)-RELATED"/>
    <property type="match status" value="1"/>
</dbReference>
<keyword evidence="3" id="KW-0560">Oxidoreductase</keyword>
<dbReference type="GO" id="GO:0016491">
    <property type="term" value="F:oxidoreductase activity"/>
    <property type="evidence" value="ECO:0007669"/>
    <property type="project" value="UniProtKB-KW"/>
</dbReference>
<dbReference type="GeneID" id="68352687"/>
<evidence type="ECO:0000256" key="3">
    <source>
        <dbReference type="ARBA" id="ARBA00023002"/>
    </source>
</evidence>
<name>A0A9P8N2R1_9HYPO</name>